<protein>
    <submittedName>
        <fullName evidence="1">Uncharacterized protein</fullName>
    </submittedName>
</protein>
<sequence>MSIRQKITNNIQALKMTEELLDSFPADNKSETAKKEIETLRRYISVLAPEMVNIHFWHSASGYYHICRKFNSDDNRSLEMMKLYSSVLKERT</sequence>
<evidence type="ECO:0000313" key="1">
    <source>
        <dbReference type="EMBL" id="QHU34652.1"/>
    </source>
</evidence>
<name>A0A6C0LZG6_9ZZZZ</name>
<accession>A0A6C0LZG6</accession>
<proteinExistence type="predicted"/>
<dbReference type="EMBL" id="MN740576">
    <property type="protein sequence ID" value="QHU34652.1"/>
    <property type="molecule type" value="Genomic_DNA"/>
</dbReference>
<dbReference type="AlphaFoldDB" id="A0A6C0LZG6"/>
<reference evidence="1" key="1">
    <citation type="journal article" date="2020" name="Nature">
        <title>Giant virus diversity and host interactions through global metagenomics.</title>
        <authorList>
            <person name="Schulz F."/>
            <person name="Roux S."/>
            <person name="Paez-Espino D."/>
            <person name="Jungbluth S."/>
            <person name="Walsh D.A."/>
            <person name="Denef V.J."/>
            <person name="McMahon K.D."/>
            <person name="Konstantinidis K.T."/>
            <person name="Eloe-Fadrosh E.A."/>
            <person name="Kyrpides N.C."/>
            <person name="Woyke T."/>
        </authorList>
    </citation>
    <scope>NUCLEOTIDE SEQUENCE</scope>
    <source>
        <strain evidence="1">GVMAG-S-1016713-169</strain>
    </source>
</reference>
<organism evidence="1">
    <name type="scientific">viral metagenome</name>
    <dbReference type="NCBI Taxonomy" id="1070528"/>
    <lineage>
        <taxon>unclassified sequences</taxon>
        <taxon>metagenomes</taxon>
        <taxon>organismal metagenomes</taxon>
    </lineage>
</organism>